<comment type="similarity">
    <text evidence="1 4">Belongs to the aldehyde dehydrogenase family.</text>
</comment>
<keyword evidence="7" id="KW-1185">Reference proteome</keyword>
<gene>
    <name evidence="6" type="ORF">SAMN05421642_11550</name>
</gene>
<feature type="active site" evidence="3">
    <location>
        <position position="253"/>
    </location>
</feature>
<dbReference type="Proteomes" id="UP000198327">
    <property type="component" value="Unassembled WGS sequence"/>
</dbReference>
<dbReference type="Gene3D" id="3.40.605.10">
    <property type="entry name" value="Aldehyde Dehydrogenase, Chain A, domain 1"/>
    <property type="match status" value="1"/>
</dbReference>
<accession>A0A239M0X4</accession>
<dbReference type="InterPro" id="IPR015590">
    <property type="entry name" value="Aldehyde_DH_dom"/>
</dbReference>
<dbReference type="Gene3D" id="3.40.309.10">
    <property type="entry name" value="Aldehyde Dehydrogenase, Chain A, domain 2"/>
    <property type="match status" value="1"/>
</dbReference>
<evidence type="ECO:0000313" key="7">
    <source>
        <dbReference type="Proteomes" id="UP000198327"/>
    </source>
</evidence>
<sequence>MHELDIDIPGPDAVFIGGEWHSSTSTECIDVISPSTEDLLIRVAKPEIEDADAAVAAARTAYDSGPWPRMSVSERTETVRRFCTAMESIFPELTRAWAFESGAPLKHGTMMNEGASAMAWQASLDIAPTLPWEEDRGDAIIRREPTGTVLAILTNNGPVPLMAMKVVPALLAGCPVVVKHAPESQLTAHLIAEAARTVGFPPGVLSFLPAGTEVTQHLVSHPGIDLVTVTGSQVIARDILQRTAPRLARTALELGGKSPAILTEDVDLGEVMQTLGDGSSAFMGQICVLLSRIIVPRSRYSEVEAALVDYYTSLVIGDPFDAATDRGPLSVERARTRTEAFVDGAVAEGARIACGGKRPEGFPKGWYYEPTLLADVENKMTVAQEEVFGPVVCLIGYDDIEHAVQIANDTPYGLAAAVYSKDAPAALDIARKLRAGSVGVNVAGMSLSQPFGGVKQSGWGRECGPEGILEFTDLKQMLVAGGSSFLSQ</sequence>
<evidence type="ECO:0000313" key="6">
    <source>
        <dbReference type="EMBL" id="SNT35932.1"/>
    </source>
</evidence>
<evidence type="ECO:0000256" key="2">
    <source>
        <dbReference type="ARBA" id="ARBA00023002"/>
    </source>
</evidence>
<dbReference type="InterPro" id="IPR016162">
    <property type="entry name" value="Ald_DH_N"/>
</dbReference>
<dbReference type="InterPro" id="IPR016161">
    <property type="entry name" value="Ald_DH/histidinol_DH"/>
</dbReference>
<dbReference type="AlphaFoldDB" id="A0A239M0X4"/>
<protein>
    <submittedName>
        <fullName evidence="6">Acyl-CoA reductase</fullName>
    </submittedName>
</protein>
<dbReference type="InterPro" id="IPR016163">
    <property type="entry name" value="Ald_DH_C"/>
</dbReference>
<dbReference type="EMBL" id="FZOW01000015">
    <property type="protein sequence ID" value="SNT35932.1"/>
    <property type="molecule type" value="Genomic_DNA"/>
</dbReference>
<dbReference type="GO" id="GO:0016620">
    <property type="term" value="F:oxidoreductase activity, acting on the aldehyde or oxo group of donors, NAD or NADP as acceptor"/>
    <property type="evidence" value="ECO:0007669"/>
    <property type="project" value="InterPro"/>
</dbReference>
<reference evidence="7" key="1">
    <citation type="submission" date="2017-06" db="EMBL/GenBank/DDBJ databases">
        <authorList>
            <person name="Varghese N."/>
            <person name="Submissions S."/>
        </authorList>
    </citation>
    <scope>NUCLEOTIDE SEQUENCE [LARGE SCALE GENOMIC DNA]</scope>
    <source>
        <strain evidence="7">JCM 23211</strain>
    </source>
</reference>
<dbReference type="PROSITE" id="PS00687">
    <property type="entry name" value="ALDEHYDE_DEHYDR_GLU"/>
    <property type="match status" value="1"/>
</dbReference>
<evidence type="ECO:0000256" key="4">
    <source>
        <dbReference type="RuleBase" id="RU003345"/>
    </source>
</evidence>
<dbReference type="PANTHER" id="PTHR42804">
    <property type="entry name" value="ALDEHYDE DEHYDROGENASE"/>
    <property type="match status" value="1"/>
</dbReference>
<evidence type="ECO:0000259" key="5">
    <source>
        <dbReference type="Pfam" id="PF00171"/>
    </source>
</evidence>
<name>A0A239M0X4_9NOCA</name>
<feature type="domain" description="Aldehyde dehydrogenase" evidence="5">
    <location>
        <begin position="20"/>
        <end position="476"/>
    </location>
</feature>
<dbReference type="PANTHER" id="PTHR42804:SF1">
    <property type="entry name" value="ALDEHYDE DEHYDROGENASE-RELATED"/>
    <property type="match status" value="1"/>
</dbReference>
<keyword evidence="2 4" id="KW-0560">Oxidoreductase</keyword>
<proteinExistence type="inferred from homology"/>
<dbReference type="InterPro" id="IPR029510">
    <property type="entry name" value="Ald_DH_CS_GLU"/>
</dbReference>
<dbReference type="SUPFAM" id="SSF53720">
    <property type="entry name" value="ALDH-like"/>
    <property type="match status" value="1"/>
</dbReference>
<dbReference type="OrthoDB" id="6882680at2"/>
<organism evidence="6 7">
    <name type="scientific">Rhodococcoides kyotonense</name>
    <dbReference type="NCBI Taxonomy" id="398843"/>
    <lineage>
        <taxon>Bacteria</taxon>
        <taxon>Bacillati</taxon>
        <taxon>Actinomycetota</taxon>
        <taxon>Actinomycetes</taxon>
        <taxon>Mycobacteriales</taxon>
        <taxon>Nocardiaceae</taxon>
        <taxon>Rhodococcoides</taxon>
    </lineage>
</organism>
<dbReference type="Pfam" id="PF00171">
    <property type="entry name" value="Aldedh"/>
    <property type="match status" value="1"/>
</dbReference>
<evidence type="ECO:0000256" key="1">
    <source>
        <dbReference type="ARBA" id="ARBA00009986"/>
    </source>
</evidence>
<evidence type="ECO:0000256" key="3">
    <source>
        <dbReference type="PROSITE-ProRule" id="PRU10007"/>
    </source>
</evidence>